<evidence type="ECO:0000256" key="3">
    <source>
        <dbReference type="HAMAP-Rule" id="MF_01151"/>
    </source>
</evidence>
<dbReference type="SUPFAM" id="SSF58014">
    <property type="entry name" value="Coiled-coil domain of nucleotide exchange factor GrpE"/>
    <property type="match status" value="1"/>
</dbReference>
<organism evidence="6 7">
    <name type="scientific">Candidatus Buchananbacteria bacterium RIFCSPHIGHO2_02_FULL_56_16</name>
    <dbReference type="NCBI Taxonomy" id="1797542"/>
    <lineage>
        <taxon>Bacteria</taxon>
        <taxon>Candidatus Buchananiibacteriota</taxon>
    </lineage>
</organism>
<protein>
    <recommendedName>
        <fullName evidence="3 4">Protein GrpE</fullName>
    </recommendedName>
    <alternativeName>
        <fullName evidence="3">HSP-70 cofactor</fullName>
    </alternativeName>
</protein>
<dbReference type="PANTHER" id="PTHR21237">
    <property type="entry name" value="GRPE PROTEIN"/>
    <property type="match status" value="1"/>
</dbReference>
<evidence type="ECO:0000313" key="6">
    <source>
        <dbReference type="EMBL" id="OGY52285.1"/>
    </source>
</evidence>
<dbReference type="InterPro" id="IPR000740">
    <property type="entry name" value="GrpE"/>
</dbReference>
<dbReference type="GO" id="GO:0000774">
    <property type="term" value="F:adenyl-nucleotide exchange factor activity"/>
    <property type="evidence" value="ECO:0007669"/>
    <property type="project" value="InterPro"/>
</dbReference>
<dbReference type="CDD" id="cd00446">
    <property type="entry name" value="GrpE"/>
    <property type="match status" value="1"/>
</dbReference>
<dbReference type="SUPFAM" id="SSF51064">
    <property type="entry name" value="Head domain of nucleotide exchange factor GrpE"/>
    <property type="match status" value="1"/>
</dbReference>
<keyword evidence="3" id="KW-0963">Cytoplasm</keyword>
<evidence type="ECO:0000256" key="5">
    <source>
        <dbReference type="RuleBase" id="RU004478"/>
    </source>
</evidence>
<dbReference type="Proteomes" id="UP000177310">
    <property type="component" value="Unassembled WGS sequence"/>
</dbReference>
<dbReference type="PRINTS" id="PR00773">
    <property type="entry name" value="GRPEPROTEIN"/>
</dbReference>
<evidence type="ECO:0000313" key="7">
    <source>
        <dbReference type="Proteomes" id="UP000177310"/>
    </source>
</evidence>
<dbReference type="EMBL" id="MHIL01000006">
    <property type="protein sequence ID" value="OGY52285.1"/>
    <property type="molecule type" value="Genomic_DNA"/>
</dbReference>
<dbReference type="GO" id="GO:0051082">
    <property type="term" value="F:unfolded protein binding"/>
    <property type="evidence" value="ECO:0007669"/>
    <property type="project" value="TreeGrafter"/>
</dbReference>
<reference evidence="6 7" key="1">
    <citation type="journal article" date="2016" name="Nat. Commun.">
        <title>Thousands of microbial genomes shed light on interconnected biogeochemical processes in an aquifer system.</title>
        <authorList>
            <person name="Anantharaman K."/>
            <person name="Brown C.T."/>
            <person name="Hug L.A."/>
            <person name="Sharon I."/>
            <person name="Castelle C.J."/>
            <person name="Probst A.J."/>
            <person name="Thomas B.C."/>
            <person name="Singh A."/>
            <person name="Wilkins M.J."/>
            <person name="Karaoz U."/>
            <person name="Brodie E.L."/>
            <person name="Williams K.H."/>
            <person name="Hubbard S.S."/>
            <person name="Banfield J.F."/>
        </authorList>
    </citation>
    <scope>NUCLEOTIDE SEQUENCE [LARGE SCALE GENOMIC DNA]</scope>
</reference>
<dbReference type="InterPro" id="IPR013805">
    <property type="entry name" value="GrpE_CC"/>
</dbReference>
<dbReference type="PANTHER" id="PTHR21237:SF23">
    <property type="entry name" value="GRPE PROTEIN HOMOLOG, MITOCHONDRIAL"/>
    <property type="match status" value="1"/>
</dbReference>
<evidence type="ECO:0000256" key="4">
    <source>
        <dbReference type="RuleBase" id="RU000639"/>
    </source>
</evidence>
<proteinExistence type="inferred from homology"/>
<dbReference type="GO" id="GO:0042803">
    <property type="term" value="F:protein homodimerization activity"/>
    <property type="evidence" value="ECO:0007669"/>
    <property type="project" value="InterPro"/>
</dbReference>
<dbReference type="HAMAP" id="MF_01151">
    <property type="entry name" value="GrpE"/>
    <property type="match status" value="1"/>
</dbReference>
<keyword evidence="3 4" id="KW-0346">Stress response</keyword>
<comment type="similarity">
    <text evidence="1 3 5">Belongs to the GrpE family.</text>
</comment>
<dbReference type="Gene3D" id="3.90.20.20">
    <property type="match status" value="1"/>
</dbReference>
<evidence type="ECO:0000256" key="2">
    <source>
        <dbReference type="ARBA" id="ARBA00023186"/>
    </source>
</evidence>
<comment type="subcellular location">
    <subcellularLocation>
        <location evidence="3">Cytoplasm</location>
    </subcellularLocation>
</comment>
<dbReference type="GO" id="GO:0005737">
    <property type="term" value="C:cytoplasm"/>
    <property type="evidence" value="ECO:0007669"/>
    <property type="project" value="UniProtKB-SubCell"/>
</dbReference>
<comment type="function">
    <text evidence="3 4">Participates actively in the response to hyperosmotic and heat shock by preventing the aggregation of stress-denatured proteins, in association with DnaK and GrpE. It is the nucleotide exchange factor for DnaK and may function as a thermosensor. Unfolded proteins bind initially to DnaJ; upon interaction with the DnaJ-bound protein, DnaK hydrolyzes its bound ATP, resulting in the formation of a stable complex. GrpE releases ADP from DnaK; ATP binding to DnaK triggers the release of the substrate protein, thus completing the reaction cycle. Several rounds of ATP-dependent interactions between DnaJ, DnaK and GrpE are required for fully efficient folding.</text>
</comment>
<dbReference type="PROSITE" id="PS01071">
    <property type="entry name" value="GRPE"/>
    <property type="match status" value="1"/>
</dbReference>
<dbReference type="STRING" id="1797542.A3J59_02155"/>
<dbReference type="Pfam" id="PF01025">
    <property type="entry name" value="GrpE"/>
    <property type="match status" value="1"/>
</dbReference>
<dbReference type="AlphaFoldDB" id="A0A1G1YIW4"/>
<dbReference type="Gene3D" id="2.30.22.10">
    <property type="entry name" value="Head domain of nucleotide exchange factor GrpE"/>
    <property type="match status" value="1"/>
</dbReference>
<dbReference type="InterPro" id="IPR009012">
    <property type="entry name" value="GrpE_head"/>
</dbReference>
<name>A0A1G1YIW4_9BACT</name>
<evidence type="ECO:0000256" key="1">
    <source>
        <dbReference type="ARBA" id="ARBA00009054"/>
    </source>
</evidence>
<accession>A0A1G1YIW4</accession>
<dbReference type="GO" id="GO:0006457">
    <property type="term" value="P:protein folding"/>
    <property type="evidence" value="ECO:0007669"/>
    <property type="project" value="InterPro"/>
</dbReference>
<keyword evidence="2 3" id="KW-0143">Chaperone</keyword>
<gene>
    <name evidence="3" type="primary">grpE</name>
    <name evidence="6" type="ORF">A3J59_02155</name>
</gene>
<comment type="subunit">
    <text evidence="3">Homodimer.</text>
</comment>
<comment type="caution">
    <text evidence="6">The sequence shown here is derived from an EMBL/GenBank/DDBJ whole genome shotgun (WGS) entry which is preliminary data.</text>
</comment>
<dbReference type="GO" id="GO:0051087">
    <property type="term" value="F:protein-folding chaperone binding"/>
    <property type="evidence" value="ECO:0007669"/>
    <property type="project" value="InterPro"/>
</dbReference>
<sequence length="163" mass="18453">MTEETNQQPSLDDCQQSLAVSQRQAEEYLNGWKRAKADYLNLKRETEQRQAELFQFATAGLLVELLPVYDNLKTAWQHVPEALRSAEWVVGFEHIKNQLGELLKRAGIETMKTVGEPFNPDYHEAVAHEPRPGVAPDIIFEETAAGYLLHGKVLRVAKVKVAQ</sequence>